<protein>
    <submittedName>
        <fullName evidence="1">Uncharacterized protein</fullName>
    </submittedName>
</protein>
<comment type="caution">
    <text evidence="1">The sequence shown here is derived from an EMBL/GenBank/DDBJ whole genome shotgun (WGS) entry which is preliminary data.</text>
</comment>
<evidence type="ECO:0000313" key="1">
    <source>
        <dbReference type="EMBL" id="KKK58074.1"/>
    </source>
</evidence>
<name>A0A0F8YVF9_9ZZZZ</name>
<dbReference type="EMBL" id="LAZR01064159">
    <property type="protein sequence ID" value="KKK58074.1"/>
    <property type="molecule type" value="Genomic_DNA"/>
</dbReference>
<proteinExistence type="predicted"/>
<reference evidence="1" key="1">
    <citation type="journal article" date="2015" name="Nature">
        <title>Complex archaea that bridge the gap between prokaryotes and eukaryotes.</title>
        <authorList>
            <person name="Spang A."/>
            <person name="Saw J.H."/>
            <person name="Jorgensen S.L."/>
            <person name="Zaremba-Niedzwiedzka K."/>
            <person name="Martijn J."/>
            <person name="Lind A.E."/>
            <person name="van Eijk R."/>
            <person name="Schleper C."/>
            <person name="Guy L."/>
            <person name="Ettema T.J."/>
        </authorList>
    </citation>
    <scope>NUCLEOTIDE SEQUENCE</scope>
</reference>
<accession>A0A0F8YVF9</accession>
<dbReference type="AlphaFoldDB" id="A0A0F8YVF9"/>
<organism evidence="1">
    <name type="scientific">marine sediment metagenome</name>
    <dbReference type="NCBI Taxonomy" id="412755"/>
    <lineage>
        <taxon>unclassified sequences</taxon>
        <taxon>metagenomes</taxon>
        <taxon>ecological metagenomes</taxon>
    </lineage>
</organism>
<sequence length="130" mass="15543">MTQMKEKLVRVTAVEILPPESSSSLLVEQDARLQRIVQEEVARILVQKENNLLQPWFTSPAFAQEVRRQQTVEERFKFADFFEGEGCLRCRKQTPQHAGNSLCLRCRNWFVYRLKHHMKKRRQRTERGER</sequence>
<gene>
    <name evidence="1" type="ORF">LCGC14_3048090</name>
</gene>